<feature type="region of interest" description="Disordered" evidence="1">
    <location>
        <begin position="1"/>
        <end position="43"/>
    </location>
</feature>
<accession>A0A433ST90</accession>
<feature type="non-terminal residue" evidence="2">
    <location>
        <position position="129"/>
    </location>
</feature>
<comment type="caution">
    <text evidence="2">The sequence shown here is derived from an EMBL/GenBank/DDBJ whole genome shotgun (WGS) entry which is preliminary data.</text>
</comment>
<evidence type="ECO:0000313" key="3">
    <source>
        <dbReference type="Proteomes" id="UP000271974"/>
    </source>
</evidence>
<dbReference type="EMBL" id="RQTK01001062">
    <property type="protein sequence ID" value="RUS72472.1"/>
    <property type="molecule type" value="Genomic_DNA"/>
</dbReference>
<sequence>TSPGGLREKSQDEDQTSQPGDENNSSCREEGGSSNGQATLSLSDMKTILQDSRTYSDTSDSKRVLMCARNFVRTAEDVKTLASLIYNKCLEDSSLAKRGSEICDSLTSIEVGAVQFRGCLLALVQGDYK</sequence>
<feature type="non-terminal residue" evidence="2">
    <location>
        <position position="1"/>
    </location>
</feature>
<feature type="compositionally biased region" description="Basic and acidic residues" evidence="1">
    <location>
        <begin position="1"/>
        <end position="12"/>
    </location>
</feature>
<organism evidence="2 3">
    <name type="scientific">Elysia chlorotica</name>
    <name type="common">Eastern emerald elysia</name>
    <name type="synonym">Sea slug</name>
    <dbReference type="NCBI Taxonomy" id="188477"/>
    <lineage>
        <taxon>Eukaryota</taxon>
        <taxon>Metazoa</taxon>
        <taxon>Spiralia</taxon>
        <taxon>Lophotrochozoa</taxon>
        <taxon>Mollusca</taxon>
        <taxon>Gastropoda</taxon>
        <taxon>Heterobranchia</taxon>
        <taxon>Euthyneura</taxon>
        <taxon>Panpulmonata</taxon>
        <taxon>Sacoglossa</taxon>
        <taxon>Placobranchoidea</taxon>
        <taxon>Plakobranchidae</taxon>
        <taxon>Elysia</taxon>
    </lineage>
</organism>
<evidence type="ECO:0000256" key="1">
    <source>
        <dbReference type="SAM" id="MobiDB-lite"/>
    </source>
</evidence>
<gene>
    <name evidence="2" type="ORF">EGW08_019754</name>
</gene>
<protein>
    <submittedName>
        <fullName evidence="2">Uncharacterized protein</fullName>
    </submittedName>
</protein>
<dbReference type="Proteomes" id="UP000271974">
    <property type="component" value="Unassembled WGS sequence"/>
</dbReference>
<proteinExistence type="predicted"/>
<dbReference type="AlphaFoldDB" id="A0A433ST90"/>
<reference evidence="2 3" key="1">
    <citation type="submission" date="2019-01" db="EMBL/GenBank/DDBJ databases">
        <title>A draft genome assembly of the solar-powered sea slug Elysia chlorotica.</title>
        <authorList>
            <person name="Cai H."/>
            <person name="Li Q."/>
            <person name="Fang X."/>
            <person name="Li J."/>
            <person name="Curtis N.E."/>
            <person name="Altenburger A."/>
            <person name="Shibata T."/>
            <person name="Feng M."/>
            <person name="Maeda T."/>
            <person name="Schwartz J.A."/>
            <person name="Shigenobu S."/>
            <person name="Lundholm N."/>
            <person name="Nishiyama T."/>
            <person name="Yang H."/>
            <person name="Hasebe M."/>
            <person name="Li S."/>
            <person name="Pierce S.K."/>
            <person name="Wang J."/>
        </authorList>
    </citation>
    <scope>NUCLEOTIDE SEQUENCE [LARGE SCALE GENOMIC DNA]</scope>
    <source>
        <strain evidence="2">EC2010</strain>
        <tissue evidence="2">Whole organism of an adult</tissue>
    </source>
</reference>
<name>A0A433ST90_ELYCH</name>
<evidence type="ECO:0000313" key="2">
    <source>
        <dbReference type="EMBL" id="RUS72472.1"/>
    </source>
</evidence>
<keyword evidence="3" id="KW-1185">Reference proteome</keyword>
<dbReference type="OrthoDB" id="6484979at2759"/>
<feature type="compositionally biased region" description="Polar residues" evidence="1">
    <location>
        <begin position="16"/>
        <end position="26"/>
    </location>
</feature>